<evidence type="ECO:0000256" key="1">
    <source>
        <dbReference type="SAM" id="Phobius"/>
    </source>
</evidence>
<keyword evidence="3" id="KW-1185">Reference proteome</keyword>
<feature type="transmembrane region" description="Helical" evidence="1">
    <location>
        <begin position="12"/>
        <end position="31"/>
    </location>
</feature>
<keyword evidence="1" id="KW-0812">Transmembrane</keyword>
<keyword evidence="1" id="KW-1133">Transmembrane helix</keyword>
<sequence>MFFKQILFHGEWIINVNIWLVSLDWVLIRFLRRKFRWTFTKHFVSFVAIFVFLFIIAKILLPIGASVCIIGGADGPTTIYLTDEPILGFDTIIILVQL</sequence>
<dbReference type="AlphaFoldDB" id="A0A1I2YRP5"/>
<proteinExistence type="predicted"/>
<organism evidence="2 3">
    <name type="scientific">Desulfotruncus arcticus DSM 17038</name>
    <dbReference type="NCBI Taxonomy" id="1121424"/>
    <lineage>
        <taxon>Bacteria</taxon>
        <taxon>Bacillati</taxon>
        <taxon>Bacillota</taxon>
        <taxon>Clostridia</taxon>
        <taxon>Eubacteriales</taxon>
        <taxon>Desulfallaceae</taxon>
        <taxon>Desulfotruncus</taxon>
    </lineage>
</organism>
<keyword evidence="1" id="KW-0472">Membrane</keyword>
<accession>A0A1I2YRP5</accession>
<evidence type="ECO:0000313" key="2">
    <source>
        <dbReference type="EMBL" id="SFH27766.1"/>
    </source>
</evidence>
<evidence type="ECO:0000313" key="3">
    <source>
        <dbReference type="Proteomes" id="UP000199337"/>
    </source>
</evidence>
<dbReference type="RefSeq" id="WP_092474756.1">
    <property type="nucleotide sequence ID" value="NZ_FOOX01000022.1"/>
</dbReference>
<dbReference type="OrthoDB" id="2588230at2"/>
<feature type="transmembrane region" description="Helical" evidence="1">
    <location>
        <begin position="43"/>
        <end position="61"/>
    </location>
</feature>
<reference evidence="3" key="1">
    <citation type="submission" date="2016-10" db="EMBL/GenBank/DDBJ databases">
        <authorList>
            <person name="Varghese N."/>
            <person name="Submissions S."/>
        </authorList>
    </citation>
    <scope>NUCLEOTIDE SEQUENCE [LARGE SCALE GENOMIC DNA]</scope>
    <source>
        <strain evidence="3">DSM 17038</strain>
    </source>
</reference>
<dbReference type="EMBL" id="FOOX01000022">
    <property type="protein sequence ID" value="SFH27766.1"/>
    <property type="molecule type" value="Genomic_DNA"/>
</dbReference>
<name>A0A1I2YRP5_9FIRM</name>
<dbReference type="Proteomes" id="UP000199337">
    <property type="component" value="Unassembled WGS sequence"/>
</dbReference>
<gene>
    <name evidence="2" type="ORF">SAMN05660649_04559</name>
</gene>
<protein>
    <submittedName>
        <fullName evidence="2">Uncharacterized protein</fullName>
    </submittedName>
</protein>